<protein>
    <submittedName>
        <fullName evidence="6">FAR-17a/AIG1-like protein</fullName>
    </submittedName>
</protein>
<accession>A0AA39NNP9</accession>
<evidence type="ECO:0000313" key="7">
    <source>
        <dbReference type="Proteomes" id="UP001175211"/>
    </source>
</evidence>
<sequence>MTFSLWPVLLHCSAAGVMVWAFNWLNQSFPLGALASKQYGWHYPALTVLGLHIAFLAMIVGLLVDFAPSFKGRVSLSTNPATVSQALRTLKRALIMVAMPVEAVIASIYWTLITFFPSLIKISATVDGTPVPFLPLSIDLSLHAIPGIALVADFLLLEKKYSQRTVARYSIPTMVACTVSYGAWVEWCAHINGYFTYPFLTNNPFPIRLCIYAGGATVGYLSFRILNAIHS</sequence>
<feature type="transmembrane region" description="Helical" evidence="5">
    <location>
        <begin position="140"/>
        <end position="157"/>
    </location>
</feature>
<organism evidence="6 7">
    <name type="scientific">Armillaria tabescens</name>
    <name type="common">Ringless honey mushroom</name>
    <name type="synonym">Agaricus tabescens</name>
    <dbReference type="NCBI Taxonomy" id="1929756"/>
    <lineage>
        <taxon>Eukaryota</taxon>
        <taxon>Fungi</taxon>
        <taxon>Dikarya</taxon>
        <taxon>Basidiomycota</taxon>
        <taxon>Agaricomycotina</taxon>
        <taxon>Agaricomycetes</taxon>
        <taxon>Agaricomycetidae</taxon>
        <taxon>Agaricales</taxon>
        <taxon>Marasmiineae</taxon>
        <taxon>Physalacriaceae</taxon>
        <taxon>Desarmillaria</taxon>
    </lineage>
</organism>
<keyword evidence="7" id="KW-1185">Reference proteome</keyword>
<dbReference type="Pfam" id="PF04750">
    <property type="entry name" value="Far-17a_AIG1"/>
    <property type="match status" value="1"/>
</dbReference>
<gene>
    <name evidence="6" type="ORF">EV420DRAFT_1258021</name>
</gene>
<dbReference type="Proteomes" id="UP001175211">
    <property type="component" value="Unassembled WGS sequence"/>
</dbReference>
<name>A0AA39NNP9_ARMTA</name>
<dbReference type="GeneID" id="85350416"/>
<evidence type="ECO:0000313" key="6">
    <source>
        <dbReference type="EMBL" id="KAK0468981.1"/>
    </source>
</evidence>
<keyword evidence="3 5" id="KW-1133">Transmembrane helix</keyword>
<dbReference type="GO" id="GO:0012505">
    <property type="term" value="C:endomembrane system"/>
    <property type="evidence" value="ECO:0007669"/>
    <property type="project" value="UniProtKB-SubCell"/>
</dbReference>
<proteinExistence type="predicted"/>
<dbReference type="EMBL" id="JAUEPS010000001">
    <property type="protein sequence ID" value="KAK0468981.1"/>
    <property type="molecule type" value="Genomic_DNA"/>
</dbReference>
<comment type="subcellular location">
    <subcellularLocation>
        <location evidence="1">Endomembrane system</location>
        <topology evidence="1">Multi-pass membrane protein</topology>
    </subcellularLocation>
</comment>
<keyword evidence="4 5" id="KW-0472">Membrane</keyword>
<dbReference type="PANTHER" id="PTHR10989">
    <property type="entry name" value="ANDROGEN-INDUCED PROTEIN 1-RELATED"/>
    <property type="match status" value="1"/>
</dbReference>
<feature type="transmembrane region" description="Helical" evidence="5">
    <location>
        <begin position="205"/>
        <end position="226"/>
    </location>
</feature>
<feature type="transmembrane region" description="Helical" evidence="5">
    <location>
        <begin position="169"/>
        <end position="185"/>
    </location>
</feature>
<reference evidence="6" key="1">
    <citation type="submission" date="2023-06" db="EMBL/GenBank/DDBJ databases">
        <authorList>
            <consortium name="Lawrence Berkeley National Laboratory"/>
            <person name="Ahrendt S."/>
            <person name="Sahu N."/>
            <person name="Indic B."/>
            <person name="Wong-Bajracharya J."/>
            <person name="Merenyi Z."/>
            <person name="Ke H.-M."/>
            <person name="Monk M."/>
            <person name="Kocsube S."/>
            <person name="Drula E."/>
            <person name="Lipzen A."/>
            <person name="Balint B."/>
            <person name="Henrissat B."/>
            <person name="Andreopoulos B."/>
            <person name="Martin F.M."/>
            <person name="Harder C.B."/>
            <person name="Rigling D."/>
            <person name="Ford K.L."/>
            <person name="Foster G.D."/>
            <person name="Pangilinan J."/>
            <person name="Papanicolaou A."/>
            <person name="Barry K."/>
            <person name="LaButti K."/>
            <person name="Viragh M."/>
            <person name="Koriabine M."/>
            <person name="Yan M."/>
            <person name="Riley R."/>
            <person name="Champramary S."/>
            <person name="Plett K.L."/>
            <person name="Tsai I.J."/>
            <person name="Slot J."/>
            <person name="Sipos G."/>
            <person name="Plett J."/>
            <person name="Nagy L.G."/>
            <person name="Grigoriev I.V."/>
        </authorList>
    </citation>
    <scope>NUCLEOTIDE SEQUENCE</scope>
    <source>
        <strain evidence="6">CCBAS 213</strain>
    </source>
</reference>
<dbReference type="InterPro" id="IPR006838">
    <property type="entry name" value="ADTRP_AIG1"/>
</dbReference>
<evidence type="ECO:0000256" key="4">
    <source>
        <dbReference type="ARBA" id="ARBA00023136"/>
    </source>
</evidence>
<keyword evidence="2 5" id="KW-0812">Transmembrane</keyword>
<dbReference type="RefSeq" id="XP_060338774.1">
    <property type="nucleotide sequence ID" value="XM_060466868.1"/>
</dbReference>
<comment type="caution">
    <text evidence="6">The sequence shown here is derived from an EMBL/GenBank/DDBJ whole genome shotgun (WGS) entry which is preliminary data.</text>
</comment>
<dbReference type="PANTHER" id="PTHR10989:SF16">
    <property type="entry name" value="AT02829P-RELATED"/>
    <property type="match status" value="1"/>
</dbReference>
<evidence type="ECO:0000256" key="2">
    <source>
        <dbReference type="ARBA" id="ARBA00022692"/>
    </source>
</evidence>
<dbReference type="AlphaFoldDB" id="A0AA39NNP9"/>
<feature type="transmembrane region" description="Helical" evidence="5">
    <location>
        <begin position="94"/>
        <end position="120"/>
    </location>
</feature>
<dbReference type="GO" id="GO:0016020">
    <property type="term" value="C:membrane"/>
    <property type="evidence" value="ECO:0007669"/>
    <property type="project" value="InterPro"/>
</dbReference>
<evidence type="ECO:0000256" key="5">
    <source>
        <dbReference type="SAM" id="Phobius"/>
    </source>
</evidence>
<evidence type="ECO:0000256" key="3">
    <source>
        <dbReference type="ARBA" id="ARBA00022989"/>
    </source>
</evidence>
<evidence type="ECO:0000256" key="1">
    <source>
        <dbReference type="ARBA" id="ARBA00004127"/>
    </source>
</evidence>
<feature type="transmembrane region" description="Helical" evidence="5">
    <location>
        <begin position="45"/>
        <end position="67"/>
    </location>
</feature>